<evidence type="ECO:0000313" key="1">
    <source>
        <dbReference type="EMBL" id="MCI58714.1"/>
    </source>
</evidence>
<evidence type="ECO:0000313" key="2">
    <source>
        <dbReference type="Proteomes" id="UP000265520"/>
    </source>
</evidence>
<accession>A0A392TDP6</accession>
<feature type="non-terminal residue" evidence="1">
    <location>
        <position position="48"/>
    </location>
</feature>
<dbReference type="EMBL" id="LXQA010550436">
    <property type="protein sequence ID" value="MCI58714.1"/>
    <property type="molecule type" value="Genomic_DNA"/>
</dbReference>
<protein>
    <submittedName>
        <fullName evidence="1">Uncharacterized protein</fullName>
    </submittedName>
</protein>
<name>A0A392TDP6_9FABA</name>
<organism evidence="1 2">
    <name type="scientific">Trifolium medium</name>
    <dbReference type="NCBI Taxonomy" id="97028"/>
    <lineage>
        <taxon>Eukaryota</taxon>
        <taxon>Viridiplantae</taxon>
        <taxon>Streptophyta</taxon>
        <taxon>Embryophyta</taxon>
        <taxon>Tracheophyta</taxon>
        <taxon>Spermatophyta</taxon>
        <taxon>Magnoliopsida</taxon>
        <taxon>eudicotyledons</taxon>
        <taxon>Gunneridae</taxon>
        <taxon>Pentapetalae</taxon>
        <taxon>rosids</taxon>
        <taxon>fabids</taxon>
        <taxon>Fabales</taxon>
        <taxon>Fabaceae</taxon>
        <taxon>Papilionoideae</taxon>
        <taxon>50 kb inversion clade</taxon>
        <taxon>NPAAA clade</taxon>
        <taxon>Hologalegina</taxon>
        <taxon>IRL clade</taxon>
        <taxon>Trifolieae</taxon>
        <taxon>Trifolium</taxon>
    </lineage>
</organism>
<keyword evidence="2" id="KW-1185">Reference proteome</keyword>
<sequence>MQKTGFASVAGAERRTQGVVELKLLAVARGIYIAAVHFLQPPERESGE</sequence>
<proteinExistence type="predicted"/>
<dbReference type="Proteomes" id="UP000265520">
    <property type="component" value="Unassembled WGS sequence"/>
</dbReference>
<reference evidence="1 2" key="1">
    <citation type="journal article" date="2018" name="Front. Plant Sci.">
        <title>Red Clover (Trifolium pratense) and Zigzag Clover (T. medium) - A Picture of Genomic Similarities and Differences.</title>
        <authorList>
            <person name="Dluhosova J."/>
            <person name="Istvanek J."/>
            <person name="Nedelnik J."/>
            <person name="Repkova J."/>
        </authorList>
    </citation>
    <scope>NUCLEOTIDE SEQUENCE [LARGE SCALE GENOMIC DNA]</scope>
    <source>
        <strain evidence="2">cv. 10/8</strain>
        <tissue evidence="1">Leaf</tissue>
    </source>
</reference>
<comment type="caution">
    <text evidence="1">The sequence shown here is derived from an EMBL/GenBank/DDBJ whole genome shotgun (WGS) entry which is preliminary data.</text>
</comment>
<dbReference type="AlphaFoldDB" id="A0A392TDP6"/>